<evidence type="ECO:0000313" key="2">
    <source>
        <dbReference type="EMBL" id="GBP74228.1"/>
    </source>
</evidence>
<gene>
    <name evidence="2" type="ORF">EVAR_51626_1</name>
</gene>
<feature type="compositionally biased region" description="Basic residues" evidence="1">
    <location>
        <begin position="106"/>
        <end position="116"/>
    </location>
</feature>
<evidence type="ECO:0000313" key="3">
    <source>
        <dbReference type="Proteomes" id="UP000299102"/>
    </source>
</evidence>
<dbReference type="EMBL" id="BGZK01001200">
    <property type="protein sequence ID" value="GBP74228.1"/>
    <property type="molecule type" value="Genomic_DNA"/>
</dbReference>
<name>A0A4C1YDW6_EUMVA</name>
<dbReference type="Proteomes" id="UP000299102">
    <property type="component" value="Unassembled WGS sequence"/>
</dbReference>
<sequence>MVYRELCGDEFDPRYVTAVVTEGAVRARNAPDSHGAAAGEVQRTAREGRSEFNGASGGLAGRRRGVGEGGFPLFRNNSGPGSTTSASSYTSTGAGRRVPAGEAPHRDKKKATLFFY</sequence>
<reference evidence="2 3" key="1">
    <citation type="journal article" date="2019" name="Commun. Biol.">
        <title>The bagworm genome reveals a unique fibroin gene that provides high tensile strength.</title>
        <authorList>
            <person name="Kono N."/>
            <person name="Nakamura H."/>
            <person name="Ohtoshi R."/>
            <person name="Tomita M."/>
            <person name="Numata K."/>
            <person name="Arakawa K."/>
        </authorList>
    </citation>
    <scope>NUCLEOTIDE SEQUENCE [LARGE SCALE GENOMIC DNA]</scope>
</reference>
<accession>A0A4C1YDW6</accession>
<evidence type="ECO:0000256" key="1">
    <source>
        <dbReference type="SAM" id="MobiDB-lite"/>
    </source>
</evidence>
<feature type="compositionally biased region" description="Low complexity" evidence="1">
    <location>
        <begin position="78"/>
        <end position="95"/>
    </location>
</feature>
<feature type="region of interest" description="Disordered" evidence="1">
    <location>
        <begin position="30"/>
        <end position="116"/>
    </location>
</feature>
<comment type="caution">
    <text evidence="2">The sequence shown here is derived from an EMBL/GenBank/DDBJ whole genome shotgun (WGS) entry which is preliminary data.</text>
</comment>
<organism evidence="2 3">
    <name type="scientific">Eumeta variegata</name>
    <name type="common">Bagworm moth</name>
    <name type="synonym">Eumeta japonica</name>
    <dbReference type="NCBI Taxonomy" id="151549"/>
    <lineage>
        <taxon>Eukaryota</taxon>
        <taxon>Metazoa</taxon>
        <taxon>Ecdysozoa</taxon>
        <taxon>Arthropoda</taxon>
        <taxon>Hexapoda</taxon>
        <taxon>Insecta</taxon>
        <taxon>Pterygota</taxon>
        <taxon>Neoptera</taxon>
        <taxon>Endopterygota</taxon>
        <taxon>Lepidoptera</taxon>
        <taxon>Glossata</taxon>
        <taxon>Ditrysia</taxon>
        <taxon>Tineoidea</taxon>
        <taxon>Psychidae</taxon>
        <taxon>Oiketicinae</taxon>
        <taxon>Eumeta</taxon>
    </lineage>
</organism>
<protein>
    <submittedName>
        <fullName evidence="2">Uncharacterized protein</fullName>
    </submittedName>
</protein>
<keyword evidence="3" id="KW-1185">Reference proteome</keyword>
<proteinExistence type="predicted"/>
<dbReference type="AlphaFoldDB" id="A0A4C1YDW6"/>